<evidence type="ECO:0000256" key="13">
    <source>
        <dbReference type="SAM" id="Phobius"/>
    </source>
</evidence>
<dbReference type="AlphaFoldDB" id="A0A948X177"/>
<organism evidence="14 15">
    <name type="scientific">Candidatus Paralactobacillus gallistercoris</name>
    <dbReference type="NCBI Taxonomy" id="2838724"/>
    <lineage>
        <taxon>Bacteria</taxon>
        <taxon>Bacillati</taxon>
        <taxon>Bacillota</taxon>
        <taxon>Bacilli</taxon>
        <taxon>Lactobacillales</taxon>
        <taxon>Lactobacillaceae</taxon>
        <taxon>Lactobacillus</taxon>
    </lineage>
</organism>
<evidence type="ECO:0000256" key="12">
    <source>
        <dbReference type="ARBA" id="ARBA00034430"/>
    </source>
</evidence>
<reference evidence="14" key="2">
    <citation type="submission" date="2021-04" db="EMBL/GenBank/DDBJ databases">
        <authorList>
            <person name="Gilroy R."/>
        </authorList>
    </citation>
    <scope>NUCLEOTIDE SEQUENCE</scope>
    <source>
        <strain evidence="14">F6-6636</strain>
    </source>
</reference>
<keyword evidence="9" id="KW-0406">Ion transport</keyword>
<feature type="transmembrane region" description="Helical" evidence="13">
    <location>
        <begin position="111"/>
        <end position="132"/>
    </location>
</feature>
<dbReference type="PANTHER" id="PTHR31462">
    <property type="entry name" value="ENDOSOMAL/LYSOSOMAL POTASSIUM CHANNEL TMEM175"/>
    <property type="match status" value="1"/>
</dbReference>
<evidence type="ECO:0000256" key="3">
    <source>
        <dbReference type="ARBA" id="ARBA00022448"/>
    </source>
</evidence>
<dbReference type="PANTHER" id="PTHR31462:SF5">
    <property type="entry name" value="ENDOSOMAL_LYSOSOMAL PROTON CHANNEL TMEM175"/>
    <property type="match status" value="1"/>
</dbReference>
<evidence type="ECO:0000313" key="15">
    <source>
        <dbReference type="Proteomes" id="UP000777303"/>
    </source>
</evidence>
<keyword evidence="8 13" id="KW-1133">Transmembrane helix</keyword>
<dbReference type="GO" id="GO:0015252">
    <property type="term" value="F:proton channel activity"/>
    <property type="evidence" value="ECO:0007669"/>
    <property type="project" value="InterPro"/>
</dbReference>
<keyword evidence="4" id="KW-0633">Potassium transport</keyword>
<evidence type="ECO:0000256" key="7">
    <source>
        <dbReference type="ARBA" id="ARBA00022958"/>
    </source>
</evidence>
<comment type="similarity">
    <text evidence="2">Belongs to the TMEM175 family.</text>
</comment>
<gene>
    <name evidence="14" type="ORF">H9901_03060</name>
</gene>
<keyword evidence="6" id="KW-0631">Potassium channel</keyword>
<dbReference type="GO" id="GO:0005267">
    <property type="term" value="F:potassium channel activity"/>
    <property type="evidence" value="ECO:0007669"/>
    <property type="project" value="UniProtKB-KW"/>
</dbReference>
<evidence type="ECO:0000313" key="14">
    <source>
        <dbReference type="EMBL" id="MBU3851658.1"/>
    </source>
</evidence>
<evidence type="ECO:0000256" key="10">
    <source>
        <dbReference type="ARBA" id="ARBA00023136"/>
    </source>
</evidence>
<feature type="transmembrane region" description="Helical" evidence="13">
    <location>
        <begin position="153"/>
        <end position="183"/>
    </location>
</feature>
<dbReference type="Proteomes" id="UP000777303">
    <property type="component" value="Unassembled WGS sequence"/>
</dbReference>
<comment type="catalytic activity">
    <reaction evidence="12">
        <text>K(+)(in) = K(+)(out)</text>
        <dbReference type="Rhea" id="RHEA:29463"/>
        <dbReference type="ChEBI" id="CHEBI:29103"/>
    </reaction>
</comment>
<keyword evidence="7" id="KW-0630">Potassium</keyword>
<feature type="transmembrane region" description="Helical" evidence="13">
    <location>
        <begin position="40"/>
        <end position="59"/>
    </location>
</feature>
<evidence type="ECO:0000256" key="9">
    <source>
        <dbReference type="ARBA" id="ARBA00023065"/>
    </source>
</evidence>
<feature type="transmembrane region" description="Helical" evidence="13">
    <location>
        <begin position="12"/>
        <end position="28"/>
    </location>
</feature>
<evidence type="ECO:0000256" key="11">
    <source>
        <dbReference type="ARBA" id="ARBA00023303"/>
    </source>
</evidence>
<sequence>MNKIEHMEDYTNAVIAIVITLMVLDIHAPSGPTLLDLHNANNHIMTYVYSFLLISMYWINHGRIFHHFDKIQITSRILWANNIFLLFITFIPFATSWLARFITYRLPEMTYAFILLCVDLSYYLLMREVLHVNPNLKNETKFRIYRRKLHGNLLINIIAIICGYFEPLTTIGISLCAVVLWMIPDQLFIHFKKYK</sequence>
<name>A0A948X177_9LACO</name>
<keyword evidence="10 13" id="KW-0472">Membrane</keyword>
<evidence type="ECO:0000256" key="4">
    <source>
        <dbReference type="ARBA" id="ARBA00022538"/>
    </source>
</evidence>
<protein>
    <submittedName>
        <fullName evidence="14">DUF1211 domain-containing protein</fullName>
    </submittedName>
</protein>
<comment type="subcellular location">
    <subcellularLocation>
        <location evidence="1">Membrane</location>
        <topology evidence="1">Multi-pass membrane protein</topology>
    </subcellularLocation>
</comment>
<dbReference type="Pfam" id="PF06736">
    <property type="entry name" value="TMEM175"/>
    <property type="match status" value="1"/>
</dbReference>
<evidence type="ECO:0000256" key="2">
    <source>
        <dbReference type="ARBA" id="ARBA00006920"/>
    </source>
</evidence>
<dbReference type="GO" id="GO:0016020">
    <property type="term" value="C:membrane"/>
    <property type="evidence" value="ECO:0007669"/>
    <property type="project" value="UniProtKB-SubCell"/>
</dbReference>
<dbReference type="InterPro" id="IPR010617">
    <property type="entry name" value="TMEM175-like"/>
</dbReference>
<feature type="transmembrane region" description="Helical" evidence="13">
    <location>
        <begin position="79"/>
        <end position="99"/>
    </location>
</feature>
<reference evidence="14" key="1">
    <citation type="journal article" date="2021" name="PeerJ">
        <title>Extensive microbial diversity within the chicken gut microbiome revealed by metagenomics and culture.</title>
        <authorList>
            <person name="Gilroy R."/>
            <person name="Ravi A."/>
            <person name="Getino M."/>
            <person name="Pursley I."/>
            <person name="Horton D.L."/>
            <person name="Alikhan N.F."/>
            <person name="Baker D."/>
            <person name="Gharbi K."/>
            <person name="Hall N."/>
            <person name="Watson M."/>
            <person name="Adriaenssens E.M."/>
            <person name="Foster-Nyarko E."/>
            <person name="Jarju S."/>
            <person name="Secka A."/>
            <person name="Antonio M."/>
            <person name="Oren A."/>
            <person name="Chaudhuri R.R."/>
            <person name="La Ragione R."/>
            <person name="Hildebrand F."/>
            <person name="Pallen M.J."/>
        </authorList>
    </citation>
    <scope>NUCLEOTIDE SEQUENCE</scope>
    <source>
        <strain evidence="14">F6-6636</strain>
    </source>
</reference>
<evidence type="ECO:0000256" key="6">
    <source>
        <dbReference type="ARBA" id="ARBA00022826"/>
    </source>
</evidence>
<keyword evidence="5 13" id="KW-0812">Transmembrane</keyword>
<evidence type="ECO:0000256" key="1">
    <source>
        <dbReference type="ARBA" id="ARBA00004141"/>
    </source>
</evidence>
<comment type="caution">
    <text evidence="14">The sequence shown here is derived from an EMBL/GenBank/DDBJ whole genome shotgun (WGS) entry which is preliminary data.</text>
</comment>
<evidence type="ECO:0000256" key="8">
    <source>
        <dbReference type="ARBA" id="ARBA00022989"/>
    </source>
</evidence>
<keyword evidence="11" id="KW-0407">Ion channel</keyword>
<evidence type="ECO:0000256" key="5">
    <source>
        <dbReference type="ARBA" id="ARBA00022692"/>
    </source>
</evidence>
<keyword evidence="3" id="KW-0813">Transport</keyword>
<accession>A0A948X177</accession>
<proteinExistence type="inferred from homology"/>
<dbReference type="EMBL" id="JAHLFS010000042">
    <property type="protein sequence ID" value="MBU3851658.1"/>
    <property type="molecule type" value="Genomic_DNA"/>
</dbReference>